<reference evidence="1 2" key="1">
    <citation type="submission" date="2017-04" db="EMBL/GenBank/DDBJ databases">
        <authorList>
            <person name="Afonso C.L."/>
            <person name="Miller P.J."/>
            <person name="Scott M.A."/>
            <person name="Spackman E."/>
            <person name="Goraichik I."/>
            <person name="Dimitrov K.M."/>
            <person name="Suarez D.L."/>
            <person name="Swayne D.E."/>
        </authorList>
    </citation>
    <scope>NUCLEOTIDE SEQUENCE [LARGE SCALE GENOMIC DNA]</scope>
    <source>
        <strain evidence="1">LMG 28154</strain>
    </source>
</reference>
<evidence type="ECO:0000313" key="1">
    <source>
        <dbReference type="EMBL" id="SMG00833.1"/>
    </source>
</evidence>
<organism evidence="1 2">
    <name type="scientific">Burkholderia singularis</name>
    <dbReference type="NCBI Taxonomy" id="1503053"/>
    <lineage>
        <taxon>Bacteria</taxon>
        <taxon>Pseudomonadati</taxon>
        <taxon>Pseudomonadota</taxon>
        <taxon>Betaproteobacteria</taxon>
        <taxon>Burkholderiales</taxon>
        <taxon>Burkholderiaceae</taxon>
        <taxon>Burkholderia</taxon>
        <taxon>pseudomallei group</taxon>
    </lineage>
</organism>
<sequence length="47" mass="5368">MSIIALCISAAGAARIRCVRMHRMRAAWFRRVVPPRLPRGLHERGAR</sequence>
<accession>A0A238H6Z7</accession>
<gene>
    <name evidence="1" type="ORF">BSIN_0483</name>
</gene>
<evidence type="ECO:0000313" key="2">
    <source>
        <dbReference type="Proteomes" id="UP000198460"/>
    </source>
</evidence>
<dbReference type="AlphaFoldDB" id="A0A238H6Z7"/>
<proteinExistence type="predicted"/>
<dbReference type="EMBL" id="FXAN01000061">
    <property type="protein sequence ID" value="SMG00833.1"/>
    <property type="molecule type" value="Genomic_DNA"/>
</dbReference>
<protein>
    <submittedName>
        <fullName evidence="1">Uncharacterized protein</fullName>
    </submittedName>
</protein>
<name>A0A238H6Z7_9BURK</name>
<dbReference type="Proteomes" id="UP000198460">
    <property type="component" value="Unassembled WGS sequence"/>
</dbReference>